<dbReference type="InterPro" id="IPR055222">
    <property type="entry name" value="PRISE-like_Rossmann-fold"/>
</dbReference>
<organism evidence="2 3">
    <name type="scientific">Dioscorea zingiberensis</name>
    <dbReference type="NCBI Taxonomy" id="325984"/>
    <lineage>
        <taxon>Eukaryota</taxon>
        <taxon>Viridiplantae</taxon>
        <taxon>Streptophyta</taxon>
        <taxon>Embryophyta</taxon>
        <taxon>Tracheophyta</taxon>
        <taxon>Spermatophyta</taxon>
        <taxon>Magnoliopsida</taxon>
        <taxon>Liliopsida</taxon>
        <taxon>Dioscoreales</taxon>
        <taxon>Dioscoreaceae</taxon>
        <taxon>Dioscorea</taxon>
    </lineage>
</organism>
<dbReference type="Gene3D" id="3.40.50.720">
    <property type="entry name" value="NAD(P)-binding Rossmann-like Domain"/>
    <property type="match status" value="1"/>
</dbReference>
<evidence type="ECO:0000259" key="1">
    <source>
        <dbReference type="Pfam" id="PF22917"/>
    </source>
</evidence>
<dbReference type="OrthoDB" id="1731983at2759"/>
<proteinExistence type="predicted"/>
<accession>A0A9D5DGA1</accession>
<dbReference type="Pfam" id="PF22917">
    <property type="entry name" value="PRISE"/>
    <property type="match status" value="1"/>
</dbReference>
<evidence type="ECO:0000313" key="2">
    <source>
        <dbReference type="EMBL" id="KAJ0989502.1"/>
    </source>
</evidence>
<dbReference type="AlphaFoldDB" id="A0A9D5DGA1"/>
<dbReference type="EMBL" id="JAGGNH010000001">
    <property type="protein sequence ID" value="KAJ0989502.1"/>
    <property type="molecule type" value="Genomic_DNA"/>
</dbReference>
<gene>
    <name evidence="2" type="ORF">J5N97_007858</name>
</gene>
<sequence>MHQRVALIAGVTGLVGRELVKALLLHLKPEWEAIYGVARHQESEAPAYQFVHCDLLDREDTLRKLSPLAGKVTHLFWITWASQSPLDTTECCHLNRAMLSNALDALLQSSSSLSHVALQTGTNHYVSLRVAGSECDYYYYDENSPRVVVDGGEEAHNFYYALEDLVRERLGRSRIGWSVHRPGLLLGASTRSHFNFVGSLCVYGSICRHLGMPFKFYGERRCWEEPYMDASDARLVVDQLIWWAKASSSSSQSQGQAFNAINGTVFTWREIWPALTSTFRGDTTMSGFSEELTYAEAMGDKGGVWEEVVKKYGLRATRMEELANWVFLDTVFRFPVNMLVNGEKACRMGFTTVHGVDTADSILYWVDRMREENLVPCFD</sequence>
<keyword evidence="3" id="KW-1185">Reference proteome</keyword>
<name>A0A9D5DGA1_9LILI</name>
<dbReference type="SUPFAM" id="SSF51735">
    <property type="entry name" value="NAD(P)-binding Rossmann-fold domains"/>
    <property type="match status" value="1"/>
</dbReference>
<comment type="caution">
    <text evidence="2">The sequence shown here is derived from an EMBL/GenBank/DDBJ whole genome shotgun (WGS) entry which is preliminary data.</text>
</comment>
<dbReference type="PANTHER" id="PTHR32487:SF12">
    <property type="entry name" value="3-OXO-DELTA(4,5)-STEROID 5-BETA-REDUCTASE"/>
    <property type="match status" value="1"/>
</dbReference>
<dbReference type="GO" id="GO:0016627">
    <property type="term" value="F:oxidoreductase activity, acting on the CH-CH group of donors"/>
    <property type="evidence" value="ECO:0007669"/>
    <property type="project" value="UniProtKB-ARBA"/>
</dbReference>
<dbReference type="Proteomes" id="UP001085076">
    <property type="component" value="Miscellaneous, Linkage group lg01"/>
</dbReference>
<dbReference type="PANTHER" id="PTHR32487">
    <property type="entry name" value="3-OXO-DELTA(4,5)-STEROID 5-BETA-REDUCTASE"/>
    <property type="match status" value="1"/>
</dbReference>
<reference evidence="2" key="1">
    <citation type="submission" date="2021-03" db="EMBL/GenBank/DDBJ databases">
        <authorList>
            <person name="Li Z."/>
            <person name="Yang C."/>
        </authorList>
    </citation>
    <scope>NUCLEOTIDE SEQUENCE</scope>
    <source>
        <strain evidence="2">Dzin_1.0</strain>
        <tissue evidence="2">Leaf</tissue>
    </source>
</reference>
<evidence type="ECO:0000313" key="3">
    <source>
        <dbReference type="Proteomes" id="UP001085076"/>
    </source>
</evidence>
<dbReference type="InterPro" id="IPR036291">
    <property type="entry name" value="NAD(P)-bd_dom_sf"/>
</dbReference>
<feature type="domain" description="PRISE-like Rossmann-fold" evidence="1">
    <location>
        <begin position="60"/>
        <end position="321"/>
    </location>
</feature>
<reference evidence="2" key="2">
    <citation type="journal article" date="2022" name="Hortic Res">
        <title>The genome of Dioscorea zingiberensis sheds light on the biosynthesis, origin and evolution of the medicinally important diosgenin saponins.</title>
        <authorList>
            <person name="Li Y."/>
            <person name="Tan C."/>
            <person name="Li Z."/>
            <person name="Guo J."/>
            <person name="Li S."/>
            <person name="Chen X."/>
            <person name="Wang C."/>
            <person name="Dai X."/>
            <person name="Yang H."/>
            <person name="Song W."/>
            <person name="Hou L."/>
            <person name="Xu J."/>
            <person name="Tong Z."/>
            <person name="Xu A."/>
            <person name="Yuan X."/>
            <person name="Wang W."/>
            <person name="Yang Q."/>
            <person name="Chen L."/>
            <person name="Sun Z."/>
            <person name="Wang K."/>
            <person name="Pan B."/>
            <person name="Chen J."/>
            <person name="Bao Y."/>
            <person name="Liu F."/>
            <person name="Qi X."/>
            <person name="Gang D.R."/>
            <person name="Wen J."/>
            <person name="Li J."/>
        </authorList>
    </citation>
    <scope>NUCLEOTIDE SEQUENCE</scope>
    <source>
        <strain evidence="2">Dzin_1.0</strain>
    </source>
</reference>
<protein>
    <recommendedName>
        <fullName evidence="1">PRISE-like Rossmann-fold domain-containing protein</fullName>
    </recommendedName>
</protein>